<evidence type="ECO:0000313" key="1">
    <source>
        <dbReference type="EMBL" id="MDX5949730.1"/>
    </source>
</evidence>
<geneLocation type="plasmid" evidence="2 3">
    <name>p3</name>
</geneLocation>
<keyword evidence="4" id="KW-1185">Reference proteome</keyword>
<dbReference type="Proteomes" id="UP001277471">
    <property type="component" value="Unassembled WGS sequence"/>
</dbReference>
<dbReference type="Proteomes" id="UP000298774">
    <property type="component" value="Plasmid p3"/>
</dbReference>
<sequence length="221" mass="23835">MPTLTVSAAVADRSLVTLATVKAELGITDTTNDTLLTRWIKELSDNVSEVCAVAADQLGRRTFLTEAVTVSYRSGEVPCGTDPAPLILPWRIPFSVSTVTVDGVALTVADDVEVEPMAGLLYRLDSNGERTRWERARVVITGSGGWAQGDMPAALSSAVTDAVRYRWFAHNRGDGDPLLRSYENPDVEKLSWVDPDKLETVNGLPAAVVARLSTYTNTVIG</sequence>
<reference evidence="1 4" key="2">
    <citation type="submission" date="2023-11" db="EMBL/GenBank/DDBJ databases">
        <title>MicrobeMod: A computational toolkit for identifying prokaryotic methylation and restriction-modification with nanopore sequencing.</title>
        <authorList>
            <person name="Crits-Christoph A."/>
            <person name="Kang S.C."/>
            <person name="Lee H."/>
            <person name="Ostrov N."/>
        </authorList>
    </citation>
    <scope>NUCLEOTIDE SEQUENCE [LARGE SCALE GENOMIC DNA]</scope>
    <source>
        <strain evidence="1 4">ATCC 29145</strain>
    </source>
</reference>
<proteinExistence type="predicted"/>
<dbReference type="EMBL" id="CP032342">
    <property type="protein sequence ID" value="QCO12847.1"/>
    <property type="molecule type" value="Genomic_DNA"/>
</dbReference>
<dbReference type="AlphaFoldDB" id="A0A4D8QQY5"/>
<accession>A0A4D8QQY5</accession>
<evidence type="ECO:0000313" key="3">
    <source>
        <dbReference type="Proteomes" id="UP000298774"/>
    </source>
</evidence>
<reference evidence="2 3" key="1">
    <citation type="submission" date="2018-09" db="EMBL/GenBank/DDBJ databases">
        <title>Whole genome based analysis of evolution and adaptive divergence in Indian and Brazilian strains of Azospirillum brasilense.</title>
        <authorList>
            <person name="Singh C."/>
            <person name="Tripathi A.K."/>
        </authorList>
    </citation>
    <scope>NUCLEOTIDE SEQUENCE [LARGE SCALE GENOMIC DNA]</scope>
    <source>
        <strain evidence="2 3">MTCC4038</strain>
        <plasmid evidence="2 3">p3</plasmid>
    </source>
</reference>
<evidence type="ECO:0008006" key="5">
    <source>
        <dbReference type="Google" id="ProtNLM"/>
    </source>
</evidence>
<dbReference type="RefSeq" id="WP_015989342.1">
    <property type="nucleotide sequence ID" value="NZ_CP032342.1"/>
</dbReference>
<dbReference type="EMBL" id="JAWXYC010000001">
    <property type="protein sequence ID" value="MDX5949730.1"/>
    <property type="molecule type" value="Genomic_DNA"/>
</dbReference>
<organism evidence="2 3">
    <name type="scientific">Azospirillum brasilense</name>
    <dbReference type="NCBI Taxonomy" id="192"/>
    <lineage>
        <taxon>Bacteria</taxon>
        <taxon>Pseudomonadati</taxon>
        <taxon>Pseudomonadota</taxon>
        <taxon>Alphaproteobacteria</taxon>
        <taxon>Rhodospirillales</taxon>
        <taxon>Azospirillaceae</taxon>
        <taxon>Azospirillum</taxon>
    </lineage>
</organism>
<protein>
    <recommendedName>
        <fullName evidence="5">Phage gp6-like head-tail connector protein</fullName>
    </recommendedName>
</protein>
<evidence type="ECO:0000313" key="2">
    <source>
        <dbReference type="EMBL" id="QCO12847.1"/>
    </source>
</evidence>
<evidence type="ECO:0000313" key="4">
    <source>
        <dbReference type="Proteomes" id="UP001277471"/>
    </source>
</evidence>
<name>A0A4D8QQY5_AZOBR</name>
<gene>
    <name evidence="2" type="ORF">D3868_27960</name>
    <name evidence="1" type="ORF">SIM66_00710</name>
</gene>
<keyword evidence="2" id="KW-0614">Plasmid</keyword>
<dbReference type="GeneID" id="56447868"/>